<evidence type="ECO:0000313" key="2">
    <source>
        <dbReference type="Proteomes" id="UP001159427"/>
    </source>
</evidence>
<reference evidence="1 2" key="1">
    <citation type="submission" date="2022-05" db="EMBL/GenBank/DDBJ databases">
        <authorList>
            <consortium name="Genoscope - CEA"/>
            <person name="William W."/>
        </authorList>
    </citation>
    <scope>NUCLEOTIDE SEQUENCE [LARGE SCALE GENOMIC DNA]</scope>
</reference>
<comment type="caution">
    <text evidence="1">The sequence shown here is derived from an EMBL/GenBank/DDBJ whole genome shotgun (WGS) entry which is preliminary data.</text>
</comment>
<sequence>MFLHTKNLTSADFRYFNQSQLRGRFPWGTSVKTFFQIDLNKSYRYRYRYKITAISTKGGANVSTEWMKQYRIRFFVGGKPVPYTESGIEKVRHNQILFLACNRVIRRPCWWCGLQPWSFRHYSRIEIYGCHPPPDCILVGSKFWGLWSQRDRSNNYYRAFISRLTDTHIEFILEYSSHYKRVYKRTDPVLIIDKEPEKREISVNTPVIAVHKPAMAEWYRTGIVKNTATSKMGEFSVSVRFDNGDLRLVPLQQLRLVKRPRFC</sequence>
<name>A0ABN8SKT3_9CNID</name>
<organism evidence="1 2">
    <name type="scientific">Porites evermanni</name>
    <dbReference type="NCBI Taxonomy" id="104178"/>
    <lineage>
        <taxon>Eukaryota</taxon>
        <taxon>Metazoa</taxon>
        <taxon>Cnidaria</taxon>
        <taxon>Anthozoa</taxon>
        <taxon>Hexacorallia</taxon>
        <taxon>Scleractinia</taxon>
        <taxon>Fungiina</taxon>
        <taxon>Poritidae</taxon>
        <taxon>Porites</taxon>
    </lineage>
</organism>
<dbReference type="EMBL" id="CALNXI010002755">
    <property type="protein sequence ID" value="CAH3190520.1"/>
    <property type="molecule type" value="Genomic_DNA"/>
</dbReference>
<accession>A0ABN8SKT3</accession>
<protein>
    <submittedName>
        <fullName evidence="1">Uncharacterized protein</fullName>
    </submittedName>
</protein>
<keyword evidence="2" id="KW-1185">Reference proteome</keyword>
<proteinExistence type="predicted"/>
<gene>
    <name evidence="1" type="ORF">PEVE_00020544</name>
</gene>
<evidence type="ECO:0000313" key="1">
    <source>
        <dbReference type="EMBL" id="CAH3190520.1"/>
    </source>
</evidence>
<dbReference type="Proteomes" id="UP001159427">
    <property type="component" value="Unassembled WGS sequence"/>
</dbReference>